<dbReference type="InterPro" id="IPR002318">
    <property type="entry name" value="Ala-tRNA-lgiase_IIc"/>
</dbReference>
<dbReference type="GO" id="GO:0004813">
    <property type="term" value="F:alanine-tRNA ligase activity"/>
    <property type="evidence" value="ECO:0007669"/>
    <property type="project" value="UniProtKB-UniRule"/>
</dbReference>
<comment type="function">
    <text evidence="11 13">Catalyzes the attachment of alanine to tRNA(Ala) in a two-step reaction: alanine is first activated by ATP to form Ala-AMP and then transferred to the acceptor end of tRNA(Ala). Also edits incorrectly charged Ser-tRNA(Ala) and Gly-tRNA(Ala) via its editing domain.</text>
</comment>
<dbReference type="Gene3D" id="3.30.54.20">
    <property type="match status" value="1"/>
</dbReference>
<evidence type="ECO:0000256" key="5">
    <source>
        <dbReference type="ARBA" id="ARBA00022741"/>
    </source>
</evidence>
<evidence type="ECO:0000259" key="14">
    <source>
        <dbReference type="PROSITE" id="PS50860"/>
    </source>
</evidence>
<dbReference type="PRINTS" id="PR00980">
    <property type="entry name" value="TRNASYNTHALA"/>
</dbReference>
<dbReference type="Gene3D" id="3.30.930.10">
    <property type="entry name" value="Bira Bifunctional Protein, Domain 2"/>
    <property type="match status" value="1"/>
</dbReference>
<dbReference type="PANTHER" id="PTHR11777">
    <property type="entry name" value="ALANYL-TRNA SYNTHETASE"/>
    <property type="match status" value="1"/>
</dbReference>
<dbReference type="RefSeq" id="WP_191838989.1">
    <property type="nucleotide sequence ID" value="NZ_BAAALB010000008.1"/>
</dbReference>
<feature type="binding site" evidence="13">
    <location>
        <position position="672"/>
    </location>
    <ligand>
        <name>Zn(2+)</name>
        <dbReference type="ChEBI" id="CHEBI:29105"/>
    </ligand>
</feature>
<dbReference type="InterPro" id="IPR045864">
    <property type="entry name" value="aa-tRNA-synth_II/BPL/LPL"/>
</dbReference>
<dbReference type="InterPro" id="IPR012947">
    <property type="entry name" value="tRNA_SAD"/>
</dbReference>
<name>A0A8J3K7E1_9ACTN</name>
<dbReference type="InterPro" id="IPR018162">
    <property type="entry name" value="Ala-tRNA-ligase_IIc_anticod-bd"/>
</dbReference>
<dbReference type="Gene3D" id="2.40.30.130">
    <property type="match status" value="1"/>
</dbReference>
<dbReference type="GO" id="GO:0005829">
    <property type="term" value="C:cytosol"/>
    <property type="evidence" value="ECO:0007669"/>
    <property type="project" value="TreeGrafter"/>
</dbReference>
<sequence>MRSIDIRRTFFDYFGQRDHHLVPSGSLIPDDPTLLLTNAGMVPFKPYFSGERVPEHPRAMSLQKCARTVDIDNVGHTTRHATFFEMAGNFSFGDFFKPEAIAWAYELVTEGYQLDRERLWVTVFRDDDEAISLWRRLGVPAERIQRLDMADNYWSMGVPGPCGPCSEIFYDRGDSYGRDGGPAVNSERFLEIWNLVFMQYERGAGDGKDSFPILGELPAKNIDTGMGIDRMALILQDARYICETDLVAPTMHRLQEITGEEYSTLPPKQQVSYRVITDHVRSAAFLVADGVLPSNEGRGYVLRRLLRRAVRHARLLGVEQPILDDLTGSVIGNLGDVWPELVGQRSLIGKVVTREEDTFDRTLRQGTKLLDTAIKQSRIGGALPAETAFELHDTYGFPIDLTVEIAADAGLDLDRDRFAQLMDEQRRQAKAARADLTPGLVKLDVYREIAGRHGRTAFIGYDDLAGEATVLGLLRDGSPVEAAVQGQRVEVILDRSPFYAEAGGQVGDIGTLTTGEGAVLQVDKTRYGIDGLHVHTTHVLSGVVTTGQTVVATVDEQGRQATARSHSATHVLHATLRQRIGDHARQHGSLVEPGRLRFDFSHFEAIGPDQLAALEDEVNHRVLGNPEVRVWHATRSEAEAAGATALFGEKYGDVVRIVDIGDFSRELCGGTHVGYGSQAGPVRILTESSIGAGLRRVEALVGVDALRHANHERAVLRELGELLGARPDRIVEQLTQRLSALAAAEKQLTSYRQDQLNVMARALADRVRSDAGVRILAELVTEVTAPELRGIATVVLSALPSGEPAAVLLGCVQEGKANLVAVINTAFHDKTGVEAARLLQAASRTVGGGAGGTTLIANAGGRSADRLPEALREADVAARELLALR</sequence>
<comment type="domain">
    <text evidence="13">Consists of three domains; the N-terminal catalytic domain, the editing domain and the C-terminal C-Ala domain. The editing domain removes incorrectly charged amino acids, while the C-Ala domain, along with tRNA(Ala), serves as a bridge to cooperatively bring together the editing and aminoacylation centers thus stimulating deacylation of misacylated tRNAs.</text>
</comment>
<evidence type="ECO:0000256" key="8">
    <source>
        <dbReference type="ARBA" id="ARBA00022884"/>
    </source>
</evidence>
<dbReference type="HAMAP" id="MF_00036_B">
    <property type="entry name" value="Ala_tRNA_synth_B"/>
    <property type="match status" value="1"/>
</dbReference>
<dbReference type="AlphaFoldDB" id="A0A8J3K7E1"/>
<evidence type="ECO:0000256" key="12">
    <source>
        <dbReference type="ARBA" id="ARBA00048300"/>
    </source>
</evidence>
<evidence type="ECO:0000256" key="1">
    <source>
        <dbReference type="ARBA" id="ARBA00008226"/>
    </source>
</evidence>
<evidence type="ECO:0000313" key="16">
    <source>
        <dbReference type="Proteomes" id="UP000619293"/>
    </source>
</evidence>
<keyword evidence="9 13" id="KW-0648">Protein biosynthesis</keyword>
<comment type="caution">
    <text evidence="15">The sequence shown here is derived from an EMBL/GenBank/DDBJ whole genome shotgun (WGS) entry which is preliminary data.</text>
</comment>
<comment type="similarity">
    <text evidence="1 13">Belongs to the class-II aminoacyl-tRNA synthetase family.</text>
</comment>
<dbReference type="PANTHER" id="PTHR11777:SF9">
    <property type="entry name" value="ALANINE--TRNA LIGASE, CYTOPLASMIC"/>
    <property type="match status" value="1"/>
</dbReference>
<accession>A0A8J3K7E1</accession>
<dbReference type="InterPro" id="IPR023033">
    <property type="entry name" value="Ala_tRNA_ligase_euk/bac"/>
</dbReference>
<keyword evidence="10 13" id="KW-0030">Aminoacyl-tRNA synthetase</keyword>
<comment type="catalytic activity">
    <reaction evidence="12 13">
        <text>tRNA(Ala) + L-alanine + ATP = L-alanyl-tRNA(Ala) + AMP + diphosphate</text>
        <dbReference type="Rhea" id="RHEA:12540"/>
        <dbReference type="Rhea" id="RHEA-COMP:9657"/>
        <dbReference type="Rhea" id="RHEA-COMP:9923"/>
        <dbReference type="ChEBI" id="CHEBI:30616"/>
        <dbReference type="ChEBI" id="CHEBI:33019"/>
        <dbReference type="ChEBI" id="CHEBI:57972"/>
        <dbReference type="ChEBI" id="CHEBI:78442"/>
        <dbReference type="ChEBI" id="CHEBI:78497"/>
        <dbReference type="ChEBI" id="CHEBI:456215"/>
        <dbReference type="EC" id="6.1.1.7"/>
    </reaction>
</comment>
<dbReference type="GO" id="GO:0005524">
    <property type="term" value="F:ATP binding"/>
    <property type="evidence" value="ECO:0007669"/>
    <property type="project" value="UniProtKB-UniRule"/>
</dbReference>
<evidence type="ECO:0000256" key="11">
    <source>
        <dbReference type="ARBA" id="ARBA00024779"/>
    </source>
</evidence>
<dbReference type="GO" id="GO:0002161">
    <property type="term" value="F:aminoacyl-tRNA deacylase activity"/>
    <property type="evidence" value="ECO:0007669"/>
    <property type="project" value="TreeGrafter"/>
</dbReference>
<dbReference type="Proteomes" id="UP000619293">
    <property type="component" value="Unassembled WGS sequence"/>
</dbReference>
<protein>
    <recommendedName>
        <fullName evidence="13">Alanine--tRNA ligase</fullName>
        <ecNumber evidence="13">6.1.1.7</ecNumber>
    </recommendedName>
    <alternativeName>
        <fullName evidence="13">Alanyl-tRNA synthetase</fullName>
        <shortName evidence="13">AlaRS</shortName>
    </alternativeName>
</protein>
<keyword evidence="13" id="KW-0963">Cytoplasm</keyword>
<dbReference type="Pfam" id="PF01411">
    <property type="entry name" value="tRNA-synt_2c"/>
    <property type="match status" value="1"/>
</dbReference>
<dbReference type="PROSITE" id="PS50860">
    <property type="entry name" value="AA_TRNA_LIGASE_II_ALA"/>
    <property type="match status" value="1"/>
</dbReference>
<dbReference type="GO" id="GO:0006419">
    <property type="term" value="P:alanyl-tRNA aminoacylation"/>
    <property type="evidence" value="ECO:0007669"/>
    <property type="project" value="UniProtKB-UniRule"/>
</dbReference>
<evidence type="ECO:0000256" key="7">
    <source>
        <dbReference type="ARBA" id="ARBA00022840"/>
    </source>
</evidence>
<keyword evidence="6 13" id="KW-0862">Zinc</keyword>
<dbReference type="SUPFAM" id="SSF101353">
    <property type="entry name" value="Putative anticodon-binding domain of alanyl-tRNA synthetase (AlaRS)"/>
    <property type="match status" value="1"/>
</dbReference>
<feature type="domain" description="Alanyl-transfer RNA synthetases family profile" evidence="14">
    <location>
        <begin position="1"/>
        <end position="711"/>
    </location>
</feature>
<dbReference type="SUPFAM" id="SSF55186">
    <property type="entry name" value="ThrRS/AlaRS common domain"/>
    <property type="match status" value="1"/>
</dbReference>
<gene>
    <name evidence="15" type="primary">alaS_1</name>
    <name evidence="13" type="synonym">alaS</name>
    <name evidence="15" type="ORF">Cch02nite_32880</name>
</gene>
<evidence type="ECO:0000256" key="13">
    <source>
        <dbReference type="HAMAP-Rule" id="MF_00036"/>
    </source>
</evidence>
<comment type="cofactor">
    <cofactor evidence="13">
        <name>Zn(2+)</name>
        <dbReference type="ChEBI" id="CHEBI:29105"/>
    </cofactor>
    <text evidence="13">Binds 1 zinc ion per subunit.</text>
</comment>
<dbReference type="SMART" id="SM00863">
    <property type="entry name" value="tRNA_SAD"/>
    <property type="match status" value="1"/>
</dbReference>
<evidence type="ECO:0000256" key="2">
    <source>
        <dbReference type="ARBA" id="ARBA00022555"/>
    </source>
</evidence>
<keyword evidence="8 13" id="KW-0694">RNA-binding</keyword>
<dbReference type="GO" id="GO:0000049">
    <property type="term" value="F:tRNA binding"/>
    <property type="evidence" value="ECO:0007669"/>
    <property type="project" value="UniProtKB-KW"/>
</dbReference>
<keyword evidence="2 13" id="KW-0820">tRNA-binding</keyword>
<keyword evidence="5 13" id="KW-0547">Nucleotide-binding</keyword>
<keyword evidence="16" id="KW-1185">Reference proteome</keyword>
<dbReference type="FunFam" id="3.30.980.10:FF:000004">
    <property type="entry name" value="Alanine--tRNA ligase, cytoplasmic"/>
    <property type="match status" value="1"/>
</dbReference>
<evidence type="ECO:0000256" key="6">
    <source>
        <dbReference type="ARBA" id="ARBA00022833"/>
    </source>
</evidence>
<evidence type="ECO:0000313" key="15">
    <source>
        <dbReference type="EMBL" id="GIF89844.1"/>
    </source>
</evidence>
<proteinExistence type="inferred from homology"/>
<dbReference type="Pfam" id="PF07973">
    <property type="entry name" value="tRNA_SAD"/>
    <property type="match status" value="1"/>
</dbReference>
<feature type="binding site" evidence="13">
    <location>
        <position position="566"/>
    </location>
    <ligand>
        <name>Zn(2+)</name>
        <dbReference type="ChEBI" id="CHEBI:29105"/>
    </ligand>
</feature>
<reference evidence="15 16" key="1">
    <citation type="submission" date="2021-01" db="EMBL/GenBank/DDBJ databases">
        <title>Whole genome shotgun sequence of Catellatospora chokoriensis NBRC 107358.</title>
        <authorList>
            <person name="Komaki H."/>
            <person name="Tamura T."/>
        </authorList>
    </citation>
    <scope>NUCLEOTIDE SEQUENCE [LARGE SCALE GENOMIC DNA]</scope>
    <source>
        <strain evidence="15 16">NBRC 107358</strain>
    </source>
</reference>
<evidence type="ECO:0000256" key="10">
    <source>
        <dbReference type="ARBA" id="ARBA00023146"/>
    </source>
</evidence>
<dbReference type="InterPro" id="IPR009000">
    <property type="entry name" value="Transl_B-barrel_sf"/>
</dbReference>
<dbReference type="InterPro" id="IPR018165">
    <property type="entry name" value="Ala-tRNA-synth_IIc_core"/>
</dbReference>
<comment type="subcellular location">
    <subcellularLocation>
        <location evidence="13">Cytoplasm</location>
    </subcellularLocation>
</comment>
<organism evidence="15 16">
    <name type="scientific">Catellatospora chokoriensis</name>
    <dbReference type="NCBI Taxonomy" id="310353"/>
    <lineage>
        <taxon>Bacteria</taxon>
        <taxon>Bacillati</taxon>
        <taxon>Actinomycetota</taxon>
        <taxon>Actinomycetes</taxon>
        <taxon>Micromonosporales</taxon>
        <taxon>Micromonosporaceae</taxon>
        <taxon>Catellatospora</taxon>
    </lineage>
</organism>
<dbReference type="EC" id="6.1.1.7" evidence="13"/>
<evidence type="ECO:0000256" key="4">
    <source>
        <dbReference type="ARBA" id="ARBA00022723"/>
    </source>
</evidence>
<keyword evidence="4 13" id="KW-0479">Metal-binding</keyword>
<dbReference type="GO" id="GO:0008270">
    <property type="term" value="F:zinc ion binding"/>
    <property type="evidence" value="ECO:0007669"/>
    <property type="project" value="UniProtKB-UniRule"/>
</dbReference>
<dbReference type="InterPro" id="IPR050058">
    <property type="entry name" value="Ala-tRNA_ligase"/>
</dbReference>
<dbReference type="SUPFAM" id="SSF50447">
    <property type="entry name" value="Translation proteins"/>
    <property type="match status" value="1"/>
</dbReference>
<keyword evidence="7 13" id="KW-0067">ATP-binding</keyword>
<feature type="binding site" evidence="13">
    <location>
        <position position="668"/>
    </location>
    <ligand>
        <name>Zn(2+)</name>
        <dbReference type="ChEBI" id="CHEBI:29105"/>
    </ligand>
</feature>
<dbReference type="SUPFAM" id="SSF55681">
    <property type="entry name" value="Class II aaRS and biotin synthetases"/>
    <property type="match status" value="1"/>
</dbReference>
<dbReference type="CDD" id="cd00673">
    <property type="entry name" value="AlaRS_core"/>
    <property type="match status" value="1"/>
</dbReference>
<feature type="binding site" evidence="13">
    <location>
        <position position="570"/>
    </location>
    <ligand>
        <name>Zn(2+)</name>
        <dbReference type="ChEBI" id="CHEBI:29105"/>
    </ligand>
</feature>
<dbReference type="FunFam" id="3.30.930.10:FF:000004">
    <property type="entry name" value="Alanine--tRNA ligase"/>
    <property type="match status" value="1"/>
</dbReference>
<dbReference type="InterPro" id="IPR018163">
    <property type="entry name" value="Thr/Ala-tRNA-synth_IIc_edit"/>
</dbReference>
<dbReference type="InterPro" id="IPR018164">
    <property type="entry name" value="Ala-tRNA-synth_IIc_N"/>
</dbReference>
<evidence type="ECO:0000256" key="3">
    <source>
        <dbReference type="ARBA" id="ARBA00022598"/>
    </source>
</evidence>
<dbReference type="NCBIfam" id="TIGR00344">
    <property type="entry name" value="alaS"/>
    <property type="match status" value="1"/>
</dbReference>
<dbReference type="FunFam" id="3.10.310.40:FF:000001">
    <property type="entry name" value="Alanine--tRNA ligase"/>
    <property type="match status" value="1"/>
</dbReference>
<keyword evidence="3 13" id="KW-0436">Ligase</keyword>
<dbReference type="Gene3D" id="3.10.310.40">
    <property type="match status" value="1"/>
</dbReference>
<dbReference type="EMBL" id="BONG01000018">
    <property type="protein sequence ID" value="GIF89844.1"/>
    <property type="molecule type" value="Genomic_DNA"/>
</dbReference>
<dbReference type="Gene3D" id="3.30.980.10">
    <property type="entry name" value="Threonyl-trna Synthetase, Chain A, domain 2"/>
    <property type="match status" value="1"/>
</dbReference>
<evidence type="ECO:0000256" key="9">
    <source>
        <dbReference type="ARBA" id="ARBA00022917"/>
    </source>
</evidence>